<keyword evidence="2" id="KW-1185">Reference proteome</keyword>
<dbReference type="OrthoDB" id="4409815at2"/>
<evidence type="ECO:0000313" key="1">
    <source>
        <dbReference type="EMBL" id="TFD52250.1"/>
    </source>
</evidence>
<sequence length="284" mass="31562">MELDAYPTRVILMEEYTVTLPLWDRSPSPDMWFGPFSPGALGLPPELEERLIAWNQRYEYLMGTDFKWPSEQEHLDFVVDGHLLAAALQRAFGSRVLVLYREDDSELSRIPQPTPATPPTGSVHIMARQNGVLKPITMPAHPRGSVVQQILQMSDAEIEAAGARIDVAALTWQPERMPTRILLRSDSAESPLADRSPLFALSDDRIEPATLGLSATLTARLQQWDARGPEPRVEQLVAGHELAAAVQREIGPQVSVLFPEADAARSRPAPELVAILDRMNPLNR</sequence>
<comment type="caution">
    <text evidence="1">The sequence shown here is derived from an EMBL/GenBank/DDBJ whole genome shotgun (WGS) entry which is preliminary data.</text>
</comment>
<name>A0A4R9A595_9MICO</name>
<evidence type="ECO:0000313" key="2">
    <source>
        <dbReference type="Proteomes" id="UP000297447"/>
    </source>
</evidence>
<dbReference type="RefSeq" id="WP_134518761.1">
    <property type="nucleotide sequence ID" value="NZ_SOHE01000029.1"/>
</dbReference>
<reference evidence="1 2" key="1">
    <citation type="submission" date="2019-03" db="EMBL/GenBank/DDBJ databases">
        <title>Genomics of glacier-inhabiting Cryobacterium strains.</title>
        <authorList>
            <person name="Liu Q."/>
            <person name="Xin Y.-H."/>
        </authorList>
    </citation>
    <scope>NUCLEOTIDE SEQUENCE [LARGE SCALE GENOMIC DNA]</scope>
    <source>
        <strain evidence="1 2">Hh14</strain>
    </source>
</reference>
<proteinExistence type="predicted"/>
<dbReference type="AlphaFoldDB" id="A0A4R9A595"/>
<dbReference type="Proteomes" id="UP000297447">
    <property type="component" value="Unassembled WGS sequence"/>
</dbReference>
<dbReference type="EMBL" id="SOHE01000029">
    <property type="protein sequence ID" value="TFD52250.1"/>
    <property type="molecule type" value="Genomic_DNA"/>
</dbReference>
<organism evidence="1 2">
    <name type="scientific">Cryobacterium frigoriphilum</name>
    <dbReference type="NCBI Taxonomy" id="1259150"/>
    <lineage>
        <taxon>Bacteria</taxon>
        <taxon>Bacillati</taxon>
        <taxon>Actinomycetota</taxon>
        <taxon>Actinomycetes</taxon>
        <taxon>Micrococcales</taxon>
        <taxon>Microbacteriaceae</taxon>
        <taxon>Cryobacterium</taxon>
    </lineage>
</organism>
<gene>
    <name evidence="1" type="ORF">E3T55_06490</name>
</gene>
<protein>
    <submittedName>
        <fullName evidence="1">Uncharacterized protein</fullName>
    </submittedName>
</protein>
<accession>A0A4R9A595</accession>